<protein>
    <recommendedName>
        <fullName evidence="2">Sperm microtubule inner protein 1 C-terminal domain-containing protein</fullName>
    </recommendedName>
</protein>
<dbReference type="OrthoDB" id="410807at2759"/>
<keyword evidence="4" id="KW-1185">Reference proteome</keyword>
<dbReference type="AlphaFoldDB" id="A0A8X6KV15"/>
<reference evidence="3" key="1">
    <citation type="submission" date="2020-07" db="EMBL/GenBank/DDBJ databases">
        <title>Multicomponent nature underlies the extraordinary mechanical properties of spider dragline silk.</title>
        <authorList>
            <person name="Kono N."/>
            <person name="Nakamura H."/>
            <person name="Mori M."/>
            <person name="Yoshida Y."/>
            <person name="Ohtoshi R."/>
            <person name="Malay A.D."/>
            <person name="Moran D.A.P."/>
            <person name="Tomita M."/>
            <person name="Numata K."/>
            <person name="Arakawa K."/>
        </authorList>
    </citation>
    <scope>NUCLEOTIDE SEQUENCE</scope>
</reference>
<dbReference type="EMBL" id="BMAO01013082">
    <property type="protein sequence ID" value="GFQ86164.1"/>
    <property type="molecule type" value="Genomic_DNA"/>
</dbReference>
<feature type="compositionally biased region" description="Basic and acidic residues" evidence="1">
    <location>
        <begin position="120"/>
        <end position="129"/>
    </location>
</feature>
<dbReference type="Proteomes" id="UP000887116">
    <property type="component" value="Unassembled WGS sequence"/>
</dbReference>
<proteinExistence type="predicted"/>
<evidence type="ECO:0000313" key="3">
    <source>
        <dbReference type="EMBL" id="GFQ86164.1"/>
    </source>
</evidence>
<comment type="caution">
    <text evidence="3">The sequence shown here is derived from an EMBL/GenBank/DDBJ whole genome shotgun (WGS) entry which is preliminary data.</text>
</comment>
<name>A0A8X6KV15_TRICU</name>
<organism evidence="3 4">
    <name type="scientific">Trichonephila clavata</name>
    <name type="common">Joro spider</name>
    <name type="synonym">Nephila clavata</name>
    <dbReference type="NCBI Taxonomy" id="2740835"/>
    <lineage>
        <taxon>Eukaryota</taxon>
        <taxon>Metazoa</taxon>
        <taxon>Ecdysozoa</taxon>
        <taxon>Arthropoda</taxon>
        <taxon>Chelicerata</taxon>
        <taxon>Arachnida</taxon>
        <taxon>Araneae</taxon>
        <taxon>Araneomorphae</taxon>
        <taxon>Entelegynae</taxon>
        <taxon>Araneoidea</taxon>
        <taxon>Nephilidae</taxon>
        <taxon>Trichonephila</taxon>
    </lineage>
</organism>
<dbReference type="Pfam" id="PF22589">
    <property type="entry name" value="SPMIP1"/>
    <property type="match status" value="1"/>
</dbReference>
<evidence type="ECO:0000256" key="1">
    <source>
        <dbReference type="SAM" id="MobiDB-lite"/>
    </source>
</evidence>
<dbReference type="PANTHER" id="PTHR35826:SF1">
    <property type="entry name" value="PROTEIN ATP6V1FNB-LIKE"/>
    <property type="match status" value="1"/>
</dbReference>
<dbReference type="InterPro" id="IPR054323">
    <property type="entry name" value="SPMIP1_C"/>
</dbReference>
<dbReference type="PANTHER" id="PTHR35826">
    <property type="entry name" value="PROTEIN ATP6V1FNB-LIKE"/>
    <property type="match status" value="1"/>
</dbReference>
<feature type="compositionally biased region" description="Basic and acidic residues" evidence="1">
    <location>
        <begin position="26"/>
        <end position="39"/>
    </location>
</feature>
<feature type="region of interest" description="Disordered" evidence="1">
    <location>
        <begin position="16"/>
        <end position="63"/>
    </location>
</feature>
<sequence length="241" mass="28160">MRQKMICFVPIISDDWESDADSCPEDNSREEQNKQEGHNKHMSSSMKVQYGPTPESLKERKLILKDEETKKKKLCRSCIKEKLEDGTLSEDEYKDLQSDKKVQFQDKNKKGSKPQSKKSTSKDNESNLKSELTEIIKKNMEDVIKEEPVKLLLKTMKPVPGFVRKQIYKGISHHGNGRVKYLNMRYAVPPEDRWHYPITSSMEYGWTWGYPAEAKVPEFGKKMIVFQSFYRVKDTQLKPTD</sequence>
<accession>A0A8X6KV15</accession>
<feature type="region of interest" description="Disordered" evidence="1">
    <location>
        <begin position="99"/>
        <end position="129"/>
    </location>
</feature>
<evidence type="ECO:0000259" key="2">
    <source>
        <dbReference type="Pfam" id="PF22589"/>
    </source>
</evidence>
<gene>
    <name evidence="3" type="primary">NCL1_11135</name>
    <name evidence="3" type="ORF">TNCT_573521</name>
</gene>
<feature type="compositionally biased region" description="Basic and acidic residues" evidence="1">
    <location>
        <begin position="99"/>
        <end position="109"/>
    </location>
</feature>
<evidence type="ECO:0000313" key="4">
    <source>
        <dbReference type="Proteomes" id="UP000887116"/>
    </source>
</evidence>
<feature type="domain" description="Sperm microtubule inner protein 1 C-terminal" evidence="2">
    <location>
        <begin position="131"/>
        <end position="236"/>
    </location>
</feature>